<dbReference type="RefSeq" id="WP_308718011.1">
    <property type="nucleotide sequence ID" value="NZ_JAVHUY010000062.1"/>
</dbReference>
<feature type="compositionally biased region" description="Acidic residues" evidence="1">
    <location>
        <begin position="168"/>
        <end position="196"/>
    </location>
</feature>
<feature type="transmembrane region" description="Helical" evidence="2">
    <location>
        <begin position="41"/>
        <end position="60"/>
    </location>
</feature>
<dbReference type="Proteomes" id="UP001230908">
    <property type="component" value="Unassembled WGS sequence"/>
</dbReference>
<evidence type="ECO:0000313" key="3">
    <source>
        <dbReference type="EMBL" id="MDQ7910769.1"/>
    </source>
</evidence>
<sequence length="258" mass="26462">MTGAKVTARASAVLVALIAGFASFRHIVDVAREHGEDLAVAYALPFSIDGLMLVATAAMIEDKRAGRHPRTSARVAFAFGVAASLAANLASARPTAGGRLVAVVAPIALLLAVEVLSRSGRPRTDAEEGGTTVPPSAEGGTTVPPAPEAPEPVPAPSSDADDVRAEVDEPAVPEVEQVEQPDDEPAPEVPEVEEVGPADRQAEHGDPLILAARTVAGEMAAAGRRVTRDALAAELRARGHRVATTRAGRLARELAAAA</sequence>
<comment type="caution">
    <text evidence="3">The sequence shown here is derived from an EMBL/GenBank/DDBJ whole genome shotgun (WGS) entry which is preliminary data.</text>
</comment>
<dbReference type="EMBL" id="JAVHUY010000062">
    <property type="protein sequence ID" value="MDQ7910769.1"/>
    <property type="molecule type" value="Genomic_DNA"/>
</dbReference>
<keyword evidence="2" id="KW-1133">Transmembrane helix</keyword>
<dbReference type="Pfam" id="PF10935">
    <property type="entry name" value="DUF2637"/>
    <property type="match status" value="1"/>
</dbReference>
<accession>A0ABU0ZUQ0</accession>
<reference evidence="3 4" key="1">
    <citation type="submission" date="2023-08" db="EMBL/GenBank/DDBJ databases">
        <title>Phytohabitans sansha sp. nov., isolated from marine sediment.</title>
        <authorList>
            <person name="Zhao Y."/>
            <person name="Yi K."/>
        </authorList>
    </citation>
    <scope>NUCLEOTIDE SEQUENCE [LARGE SCALE GENOMIC DNA]</scope>
    <source>
        <strain evidence="3 4">ZYX-F-186</strain>
    </source>
</reference>
<keyword evidence="2" id="KW-0472">Membrane</keyword>
<proteinExistence type="predicted"/>
<evidence type="ECO:0000256" key="2">
    <source>
        <dbReference type="SAM" id="Phobius"/>
    </source>
</evidence>
<dbReference type="InterPro" id="IPR021235">
    <property type="entry name" value="DUF2637"/>
</dbReference>
<feature type="region of interest" description="Disordered" evidence="1">
    <location>
        <begin position="120"/>
        <end position="204"/>
    </location>
</feature>
<name>A0ABU0ZUQ0_9ACTN</name>
<evidence type="ECO:0000256" key="1">
    <source>
        <dbReference type="SAM" id="MobiDB-lite"/>
    </source>
</evidence>
<protein>
    <submittedName>
        <fullName evidence="3">DUF2637 domain-containing protein</fullName>
    </submittedName>
</protein>
<keyword evidence="4" id="KW-1185">Reference proteome</keyword>
<keyword evidence="2" id="KW-0812">Transmembrane</keyword>
<gene>
    <name evidence="3" type="ORF">RB614_40390</name>
</gene>
<feature type="compositionally biased region" description="Pro residues" evidence="1">
    <location>
        <begin position="144"/>
        <end position="155"/>
    </location>
</feature>
<evidence type="ECO:0000313" key="4">
    <source>
        <dbReference type="Proteomes" id="UP001230908"/>
    </source>
</evidence>
<feature type="transmembrane region" description="Helical" evidence="2">
    <location>
        <begin position="72"/>
        <end position="90"/>
    </location>
</feature>
<organism evidence="3 4">
    <name type="scientific">Phytohabitans maris</name>
    <dbReference type="NCBI Taxonomy" id="3071409"/>
    <lineage>
        <taxon>Bacteria</taxon>
        <taxon>Bacillati</taxon>
        <taxon>Actinomycetota</taxon>
        <taxon>Actinomycetes</taxon>
        <taxon>Micromonosporales</taxon>
        <taxon>Micromonosporaceae</taxon>
    </lineage>
</organism>
<feature type="transmembrane region" description="Helical" evidence="2">
    <location>
        <begin position="96"/>
        <end position="116"/>
    </location>
</feature>